<reference evidence="9" key="1">
    <citation type="journal article" date="2023" name="Insect Mol. Biol.">
        <title>Genome sequencing provides insights into the evolution of gene families encoding plant cell wall-degrading enzymes in longhorned beetles.</title>
        <authorList>
            <person name="Shin N.R."/>
            <person name="Okamura Y."/>
            <person name="Kirsch R."/>
            <person name="Pauchet Y."/>
        </authorList>
    </citation>
    <scope>NUCLEOTIDE SEQUENCE</scope>
    <source>
        <strain evidence="9">MMC_N1</strain>
    </source>
</reference>
<comment type="similarity">
    <text evidence="7">Belongs to the KAE1 / TsaD family.</text>
</comment>
<dbReference type="InterPro" id="IPR022450">
    <property type="entry name" value="TsaD"/>
</dbReference>
<dbReference type="NCBIfam" id="TIGR00329">
    <property type="entry name" value="gcp_kae1"/>
    <property type="match status" value="1"/>
</dbReference>
<dbReference type="InterPro" id="IPR000905">
    <property type="entry name" value="Gcp-like_dom"/>
</dbReference>
<protein>
    <recommendedName>
        <fullName evidence="1">N(6)-L-threonylcarbamoyladenine synthase</fullName>
        <ecNumber evidence="1">2.3.1.234</ecNumber>
    </recommendedName>
</protein>
<dbReference type="HAMAP" id="MF_01445">
    <property type="entry name" value="TsaD"/>
    <property type="match status" value="1"/>
</dbReference>
<comment type="function">
    <text evidence="7">Required for the formation of a threonylcarbamoyl group on adenosine at position 37 (t(6)A37) in mitochondrial tRNAs that read codons beginning with adenine. Probably involved in the transfer of the threonylcarbamoyl moiety of threonylcarbamoyl-AMP (TC-AMP) to the N6 group of A37. Involved in mitochondrial genome maintenance.</text>
</comment>
<evidence type="ECO:0000313" key="10">
    <source>
        <dbReference type="Proteomes" id="UP001162164"/>
    </source>
</evidence>
<keyword evidence="3 7" id="KW-0819">tRNA processing</keyword>
<evidence type="ECO:0000256" key="4">
    <source>
        <dbReference type="ARBA" id="ARBA00022723"/>
    </source>
</evidence>
<comment type="cofactor">
    <cofactor evidence="7">
        <name>a divalent metal cation</name>
        <dbReference type="ChEBI" id="CHEBI:60240"/>
    </cofactor>
    <text evidence="7">Binds 1 divalent metal cation per subunit.</text>
</comment>
<dbReference type="EMBL" id="JAPWTJ010000292">
    <property type="protein sequence ID" value="KAJ8980046.1"/>
    <property type="molecule type" value="Genomic_DNA"/>
</dbReference>
<dbReference type="EC" id="2.3.1.234" evidence="1"/>
<dbReference type="PRINTS" id="PR00789">
    <property type="entry name" value="OSIALOPTASE"/>
</dbReference>
<gene>
    <name evidence="9" type="ORF">NQ317_012886</name>
</gene>
<keyword evidence="4 7" id="KW-0479">Metal-binding</keyword>
<evidence type="ECO:0000256" key="6">
    <source>
        <dbReference type="ARBA" id="ARBA00048117"/>
    </source>
</evidence>
<keyword evidence="5 7" id="KW-0012">Acyltransferase</keyword>
<dbReference type="PANTHER" id="PTHR11735:SF6">
    <property type="entry name" value="TRNA N6-ADENOSINE THREONYLCARBAMOYLTRANSFERASE, MITOCHONDRIAL"/>
    <property type="match status" value="1"/>
</dbReference>
<dbReference type="Pfam" id="PF00814">
    <property type="entry name" value="TsaD"/>
    <property type="match status" value="1"/>
</dbReference>
<evidence type="ECO:0000256" key="1">
    <source>
        <dbReference type="ARBA" id="ARBA00012156"/>
    </source>
</evidence>
<accession>A0ABQ9JP57</accession>
<dbReference type="Gene3D" id="3.30.420.40">
    <property type="match status" value="2"/>
</dbReference>
<evidence type="ECO:0000256" key="3">
    <source>
        <dbReference type="ARBA" id="ARBA00022694"/>
    </source>
</evidence>
<dbReference type="PANTHER" id="PTHR11735">
    <property type="entry name" value="TRNA N6-ADENOSINE THREONYLCARBAMOYLTRANSFERASE"/>
    <property type="match status" value="1"/>
</dbReference>
<comment type="subunit">
    <text evidence="7">Homodimer.</text>
</comment>
<evidence type="ECO:0000256" key="5">
    <source>
        <dbReference type="ARBA" id="ARBA00023315"/>
    </source>
</evidence>
<comment type="subcellular location">
    <subcellularLocation>
        <location evidence="7">Mitochondrion</location>
    </subcellularLocation>
</comment>
<evidence type="ECO:0000256" key="7">
    <source>
        <dbReference type="HAMAP-Rule" id="MF_03179"/>
    </source>
</evidence>
<evidence type="ECO:0000256" key="2">
    <source>
        <dbReference type="ARBA" id="ARBA00022679"/>
    </source>
</evidence>
<feature type="domain" description="Gcp-like" evidence="8">
    <location>
        <begin position="56"/>
        <end position="355"/>
    </location>
</feature>
<evidence type="ECO:0000313" key="9">
    <source>
        <dbReference type="EMBL" id="KAJ8980046.1"/>
    </source>
</evidence>
<dbReference type="InterPro" id="IPR017861">
    <property type="entry name" value="KAE1/TsaD"/>
</dbReference>
<dbReference type="InterPro" id="IPR043129">
    <property type="entry name" value="ATPase_NBD"/>
</dbReference>
<comment type="catalytic activity">
    <reaction evidence="6 7">
        <text>L-threonylcarbamoyladenylate + adenosine(37) in tRNA = N(6)-L-threonylcarbamoyladenosine(37) in tRNA + AMP + H(+)</text>
        <dbReference type="Rhea" id="RHEA:37059"/>
        <dbReference type="Rhea" id="RHEA-COMP:10162"/>
        <dbReference type="Rhea" id="RHEA-COMP:10163"/>
        <dbReference type="ChEBI" id="CHEBI:15378"/>
        <dbReference type="ChEBI" id="CHEBI:73682"/>
        <dbReference type="ChEBI" id="CHEBI:74411"/>
        <dbReference type="ChEBI" id="CHEBI:74418"/>
        <dbReference type="ChEBI" id="CHEBI:456215"/>
        <dbReference type="EC" id="2.3.1.234"/>
    </reaction>
</comment>
<keyword evidence="7" id="KW-0496">Mitochondrion</keyword>
<dbReference type="SUPFAM" id="SSF53067">
    <property type="entry name" value="Actin-like ATPase domain"/>
    <property type="match status" value="1"/>
</dbReference>
<dbReference type="Proteomes" id="UP001162164">
    <property type="component" value="Unassembled WGS sequence"/>
</dbReference>
<keyword evidence="2 7" id="KW-0808">Transferase</keyword>
<organism evidence="9 10">
    <name type="scientific">Molorchus minor</name>
    <dbReference type="NCBI Taxonomy" id="1323400"/>
    <lineage>
        <taxon>Eukaryota</taxon>
        <taxon>Metazoa</taxon>
        <taxon>Ecdysozoa</taxon>
        <taxon>Arthropoda</taxon>
        <taxon>Hexapoda</taxon>
        <taxon>Insecta</taxon>
        <taxon>Pterygota</taxon>
        <taxon>Neoptera</taxon>
        <taxon>Endopterygota</taxon>
        <taxon>Coleoptera</taxon>
        <taxon>Polyphaga</taxon>
        <taxon>Cucujiformia</taxon>
        <taxon>Chrysomeloidea</taxon>
        <taxon>Cerambycidae</taxon>
        <taxon>Lamiinae</taxon>
        <taxon>Monochamini</taxon>
        <taxon>Molorchus</taxon>
    </lineage>
</organism>
<dbReference type="CDD" id="cd24134">
    <property type="entry name" value="ASKHA_NBD_OSGEPL1_QRI7_euk"/>
    <property type="match status" value="1"/>
</dbReference>
<evidence type="ECO:0000259" key="8">
    <source>
        <dbReference type="Pfam" id="PF00814"/>
    </source>
</evidence>
<proteinExistence type="inferred from homology"/>
<comment type="caution">
    <text evidence="9">The sequence shown here is derived from an EMBL/GenBank/DDBJ whole genome shotgun (WGS) entry which is preliminary data.</text>
</comment>
<keyword evidence="10" id="KW-1185">Reference proteome</keyword>
<name>A0ABQ9JP57_9CUCU</name>
<sequence>MGLVFRNQLSNLIKIPVRPAYYLGHRRFFSSKRTIILGIETSCDDTGCAIVDSEGNILGEALHSQHLVHLNNGGIIPPIAQNLHRKHIESVVKQAIENSKLSFDDIDAIATTVKPGLPMSLSIGMKYGKYLCRKYRKPFMPIHHMEAHALTARMHDKSVEFPFLVLLISGGHCLLAVAKQVDKFLLLGESIDDAPGEAFDKMARRMKLRNILEYAELSGGQAIELAASRAKDPCSLTLLHPYSNIKTNQLIRQLISEEERNEVPADSVIPDVNNLCAGFQLVITRHLCHRLQRAMEYICSENLIPHDKQTLIVSGGAACNNFIAKGLKIVCDELGYRMVRPPPHLCTDNGVMIAWNGIERLKESVGLYVNFDDIDVEKSSPLGIRLVEDVINKNISCNWVKLTKLNKPQSTWSD</sequence>